<evidence type="ECO:0000256" key="3">
    <source>
        <dbReference type="ARBA" id="ARBA00022670"/>
    </source>
</evidence>
<feature type="transmembrane region" description="Helical" evidence="9">
    <location>
        <begin position="12"/>
        <end position="35"/>
    </location>
</feature>
<dbReference type="GO" id="GO:0006508">
    <property type="term" value="P:proteolysis"/>
    <property type="evidence" value="ECO:0007669"/>
    <property type="project" value="UniProtKB-KW"/>
</dbReference>
<keyword evidence="6" id="KW-0378">Hydrolase</keyword>
<proteinExistence type="inferred from homology"/>
<evidence type="ECO:0000256" key="4">
    <source>
        <dbReference type="ARBA" id="ARBA00022692"/>
    </source>
</evidence>
<name>A0A1F7UWM0_9BACT</name>
<organism evidence="10 11">
    <name type="scientific">Candidatus Uhrbacteria bacterium RIFCSPLOWO2_01_FULL_47_24</name>
    <dbReference type="NCBI Taxonomy" id="1802401"/>
    <lineage>
        <taxon>Bacteria</taxon>
        <taxon>Candidatus Uhriibacteriota</taxon>
    </lineage>
</organism>
<keyword evidence="8 9" id="KW-0472">Membrane</keyword>
<evidence type="ECO:0000256" key="9">
    <source>
        <dbReference type="SAM" id="Phobius"/>
    </source>
</evidence>
<keyword evidence="3" id="KW-0645">Protease</keyword>
<evidence type="ECO:0000256" key="2">
    <source>
        <dbReference type="ARBA" id="ARBA00022475"/>
    </source>
</evidence>
<dbReference type="GO" id="GO:0016020">
    <property type="term" value="C:membrane"/>
    <property type="evidence" value="ECO:0007669"/>
    <property type="project" value="InterPro"/>
</dbReference>
<feature type="transmembrane region" description="Helical" evidence="9">
    <location>
        <begin position="55"/>
        <end position="81"/>
    </location>
</feature>
<reference evidence="10 11" key="1">
    <citation type="journal article" date="2016" name="Nat. Commun.">
        <title>Thousands of microbial genomes shed light on interconnected biogeochemical processes in an aquifer system.</title>
        <authorList>
            <person name="Anantharaman K."/>
            <person name="Brown C.T."/>
            <person name="Hug L.A."/>
            <person name="Sharon I."/>
            <person name="Castelle C.J."/>
            <person name="Probst A.J."/>
            <person name="Thomas B.C."/>
            <person name="Singh A."/>
            <person name="Wilkins M.J."/>
            <person name="Karaoz U."/>
            <person name="Brodie E.L."/>
            <person name="Williams K.H."/>
            <person name="Hubbard S.S."/>
            <person name="Banfield J.F."/>
        </authorList>
    </citation>
    <scope>NUCLEOTIDE SEQUENCE [LARGE SCALE GENOMIC DNA]</scope>
</reference>
<evidence type="ECO:0000313" key="10">
    <source>
        <dbReference type="EMBL" id="OGL82037.1"/>
    </source>
</evidence>
<keyword evidence="5" id="KW-0064">Aspartyl protease</keyword>
<evidence type="ECO:0000256" key="7">
    <source>
        <dbReference type="ARBA" id="ARBA00022989"/>
    </source>
</evidence>
<dbReference type="InterPro" id="IPR001872">
    <property type="entry name" value="Peptidase_A8"/>
</dbReference>
<sequence length="144" mass="16222">MYQLQKTAHQLIIALAIIGFILDRILKFVVSHLPLGKVFAFVPRLDLGYYLNPALFFFPAWRFIPYLALVILVVITTYYMLHAKSLPFLVPVLLGGASNVFDRFAYGGVIDYVHIMGLATINIADILIFAGLILIMLKTYGQRS</sequence>
<keyword evidence="7 9" id="KW-1133">Transmembrane helix</keyword>
<accession>A0A1F7UWM0</accession>
<feature type="transmembrane region" description="Helical" evidence="9">
    <location>
        <begin position="88"/>
        <end position="106"/>
    </location>
</feature>
<dbReference type="Proteomes" id="UP000176897">
    <property type="component" value="Unassembled WGS sequence"/>
</dbReference>
<feature type="transmembrane region" description="Helical" evidence="9">
    <location>
        <begin position="112"/>
        <end position="137"/>
    </location>
</feature>
<dbReference type="Pfam" id="PF01252">
    <property type="entry name" value="Peptidase_A8"/>
    <property type="match status" value="1"/>
</dbReference>
<evidence type="ECO:0000256" key="5">
    <source>
        <dbReference type="ARBA" id="ARBA00022750"/>
    </source>
</evidence>
<dbReference type="PANTHER" id="PTHR33695">
    <property type="entry name" value="LIPOPROTEIN SIGNAL PEPTIDASE"/>
    <property type="match status" value="1"/>
</dbReference>
<dbReference type="GO" id="GO:0004190">
    <property type="term" value="F:aspartic-type endopeptidase activity"/>
    <property type="evidence" value="ECO:0007669"/>
    <property type="project" value="UniProtKB-KW"/>
</dbReference>
<keyword evidence="4 9" id="KW-0812">Transmembrane</keyword>
<keyword evidence="2" id="KW-1003">Cell membrane</keyword>
<evidence type="ECO:0000256" key="6">
    <source>
        <dbReference type="ARBA" id="ARBA00022801"/>
    </source>
</evidence>
<comment type="similarity">
    <text evidence="1">Belongs to the peptidase A8 family.</text>
</comment>
<evidence type="ECO:0000256" key="8">
    <source>
        <dbReference type="ARBA" id="ARBA00023136"/>
    </source>
</evidence>
<protein>
    <submittedName>
        <fullName evidence="10">Uncharacterized protein</fullName>
    </submittedName>
</protein>
<evidence type="ECO:0000313" key="11">
    <source>
        <dbReference type="Proteomes" id="UP000176897"/>
    </source>
</evidence>
<dbReference type="STRING" id="1802401.A3B21_04955"/>
<dbReference type="AlphaFoldDB" id="A0A1F7UWM0"/>
<comment type="caution">
    <text evidence="10">The sequence shown here is derived from an EMBL/GenBank/DDBJ whole genome shotgun (WGS) entry which is preliminary data.</text>
</comment>
<dbReference type="EMBL" id="MGEJ01000001">
    <property type="protein sequence ID" value="OGL82037.1"/>
    <property type="molecule type" value="Genomic_DNA"/>
</dbReference>
<dbReference type="PANTHER" id="PTHR33695:SF1">
    <property type="entry name" value="LIPOPROTEIN SIGNAL PEPTIDASE"/>
    <property type="match status" value="1"/>
</dbReference>
<gene>
    <name evidence="10" type="ORF">A3B21_04955</name>
</gene>
<evidence type="ECO:0000256" key="1">
    <source>
        <dbReference type="ARBA" id="ARBA00006139"/>
    </source>
</evidence>